<dbReference type="GO" id="GO:0032259">
    <property type="term" value="P:methylation"/>
    <property type="evidence" value="ECO:0007669"/>
    <property type="project" value="UniProtKB-KW"/>
</dbReference>
<keyword evidence="2" id="KW-0808">Transferase</keyword>
<dbReference type="SUPFAM" id="SSF53335">
    <property type="entry name" value="S-adenosyl-L-methionine-dependent methyltransferases"/>
    <property type="match status" value="1"/>
</dbReference>
<name>A0A9P9WJB4_9PEZI</name>
<dbReference type="AlphaFoldDB" id="A0A9P9WJB4"/>
<evidence type="ECO:0000256" key="1">
    <source>
        <dbReference type="ARBA" id="ARBA00022603"/>
    </source>
</evidence>
<dbReference type="PANTHER" id="PTHR43619:SF2">
    <property type="entry name" value="S-ADENOSYL-L-METHIONINE-DEPENDENT METHYLTRANSFERASES SUPERFAMILY PROTEIN"/>
    <property type="match status" value="1"/>
</dbReference>
<organism evidence="3 4">
    <name type="scientific">Neoarthrinium moseri</name>
    <dbReference type="NCBI Taxonomy" id="1658444"/>
    <lineage>
        <taxon>Eukaryota</taxon>
        <taxon>Fungi</taxon>
        <taxon>Dikarya</taxon>
        <taxon>Ascomycota</taxon>
        <taxon>Pezizomycotina</taxon>
        <taxon>Sordariomycetes</taxon>
        <taxon>Xylariomycetidae</taxon>
        <taxon>Amphisphaeriales</taxon>
        <taxon>Apiosporaceae</taxon>
        <taxon>Neoarthrinium</taxon>
    </lineage>
</organism>
<dbReference type="Proteomes" id="UP000829685">
    <property type="component" value="Unassembled WGS sequence"/>
</dbReference>
<dbReference type="InterPro" id="IPR029063">
    <property type="entry name" value="SAM-dependent_MTases_sf"/>
</dbReference>
<evidence type="ECO:0000313" key="3">
    <source>
        <dbReference type="EMBL" id="KAI1866444.1"/>
    </source>
</evidence>
<proteinExistence type="predicted"/>
<reference evidence="3" key="1">
    <citation type="submission" date="2021-03" db="EMBL/GenBank/DDBJ databases">
        <title>Revisited historic fungal species revealed as producer of novel bioactive compounds through whole genome sequencing and comparative genomics.</title>
        <authorList>
            <person name="Vignolle G.A."/>
            <person name="Hochenegger N."/>
            <person name="Mach R.L."/>
            <person name="Mach-Aigner A.R."/>
            <person name="Javad Rahimi M."/>
            <person name="Salim K.A."/>
            <person name="Chan C.M."/>
            <person name="Lim L.B.L."/>
            <person name="Cai F."/>
            <person name="Druzhinina I.S."/>
            <person name="U'Ren J.M."/>
            <person name="Derntl C."/>
        </authorList>
    </citation>
    <scope>NUCLEOTIDE SEQUENCE</scope>
    <source>
        <strain evidence="3">TUCIM 5799</strain>
    </source>
</reference>
<dbReference type="PANTHER" id="PTHR43619">
    <property type="entry name" value="S-ADENOSYL-L-METHIONINE-DEPENDENT METHYLTRANSFERASE YKTD-RELATED"/>
    <property type="match status" value="1"/>
</dbReference>
<keyword evidence="1" id="KW-0489">Methyltransferase</keyword>
<gene>
    <name evidence="3" type="ORF">JX265_007745</name>
</gene>
<accession>A0A9P9WJB4</accession>
<dbReference type="GO" id="GO:0008168">
    <property type="term" value="F:methyltransferase activity"/>
    <property type="evidence" value="ECO:0007669"/>
    <property type="project" value="UniProtKB-KW"/>
</dbReference>
<evidence type="ECO:0000313" key="4">
    <source>
        <dbReference type="Proteomes" id="UP000829685"/>
    </source>
</evidence>
<protein>
    <submittedName>
        <fullName evidence="3">Uncharacterized protein</fullName>
    </submittedName>
</protein>
<dbReference type="Pfam" id="PF04072">
    <property type="entry name" value="LCM"/>
    <property type="match status" value="1"/>
</dbReference>
<comment type="caution">
    <text evidence="3">The sequence shown here is derived from an EMBL/GenBank/DDBJ whole genome shotgun (WGS) entry which is preliminary data.</text>
</comment>
<dbReference type="EMBL" id="JAFIMR010000020">
    <property type="protein sequence ID" value="KAI1866444.1"/>
    <property type="molecule type" value="Genomic_DNA"/>
</dbReference>
<keyword evidence="4" id="KW-1185">Reference proteome</keyword>
<sequence>MTAIQDSGISMTLKGVQETTLFPLAAKAQDAAQSKPVLGDRYAAQTLSRIDANYDWRRAKGNAFFQAVLISRARLLDLWTANFLQSHDQATVIHLACGLDNRCLRLAPIWNAPEKTVRWLDIDLPDVVHLRKGLDLPTPEGDYDLRAADALDKDWLVAIPADRPTIVIAEGLLMYLQPEDGLSILQRAAQRFQGVGGQIICDLAGSWVVGNQKHSPTSRMATLHWTVNDAEMVAKAVRESGCQRFRLDHVTLTEEMTGGYSAQVSVFVKVLIWLVYWTPWRLFSYAKFAF</sequence>
<evidence type="ECO:0000256" key="2">
    <source>
        <dbReference type="ARBA" id="ARBA00022679"/>
    </source>
</evidence>
<dbReference type="Gene3D" id="3.40.50.150">
    <property type="entry name" value="Vaccinia Virus protein VP39"/>
    <property type="match status" value="1"/>
</dbReference>
<dbReference type="InterPro" id="IPR007213">
    <property type="entry name" value="Ppm1/Ppm2/Tcmp"/>
</dbReference>